<dbReference type="InterPro" id="IPR028939">
    <property type="entry name" value="P5C_Rdtase_cat_N"/>
</dbReference>
<dbReference type="InterPro" id="IPR051267">
    <property type="entry name" value="STEAP_metalloreductase"/>
</dbReference>
<proteinExistence type="predicted"/>
<evidence type="ECO:0000259" key="2">
    <source>
        <dbReference type="Pfam" id="PF03807"/>
    </source>
</evidence>
<sequence length="237" mass="25054">MNIGIIGSGNIGSILAGYLTALGHEVLIANSRGPQSLSEVAERTGARAVTTDEAAGAKDLVIIAIPEKAIVDLPKSVLSTSKAIVIDAGNYYPSRDGKNADIEGGLTDSEWVAKVIGHSVIKAFNNITAPSLASKAVPAGAPNRIALSVAGNEEEQKQIVMKLIDKIGFDAIDGGLLSDSWRQQPGEPAYCQDLDKDTLKAALQQADISKRAENLAQADEMARPFFEKTMINKEAEK</sequence>
<organism evidence="3 4">
    <name type="scientific">Pontibacter akesuensis</name>
    <dbReference type="NCBI Taxonomy" id="388950"/>
    <lineage>
        <taxon>Bacteria</taxon>
        <taxon>Pseudomonadati</taxon>
        <taxon>Bacteroidota</taxon>
        <taxon>Cytophagia</taxon>
        <taxon>Cytophagales</taxon>
        <taxon>Hymenobacteraceae</taxon>
        <taxon>Pontibacter</taxon>
    </lineage>
</organism>
<dbReference type="InterPro" id="IPR036291">
    <property type="entry name" value="NAD(P)-bd_dom_sf"/>
</dbReference>
<dbReference type="GO" id="GO:0016491">
    <property type="term" value="F:oxidoreductase activity"/>
    <property type="evidence" value="ECO:0007669"/>
    <property type="project" value="UniProtKB-KW"/>
</dbReference>
<dbReference type="AlphaFoldDB" id="A0A1I7KQT1"/>
<dbReference type="Proteomes" id="UP000182491">
    <property type="component" value="Unassembled WGS sequence"/>
</dbReference>
<dbReference type="SUPFAM" id="SSF51735">
    <property type="entry name" value="NAD(P)-binding Rossmann-fold domains"/>
    <property type="match status" value="1"/>
</dbReference>
<name>A0A1I7KQT1_9BACT</name>
<keyword evidence="4" id="KW-1185">Reference proteome</keyword>
<evidence type="ECO:0000313" key="4">
    <source>
        <dbReference type="Proteomes" id="UP000182491"/>
    </source>
</evidence>
<evidence type="ECO:0000313" key="3">
    <source>
        <dbReference type="EMBL" id="SFU99812.1"/>
    </source>
</evidence>
<gene>
    <name evidence="3" type="ORF">SAMN04487941_4007</name>
</gene>
<dbReference type="STRING" id="388950.GCA_001611675_04071"/>
<dbReference type="PANTHER" id="PTHR14239">
    <property type="entry name" value="DUDULIN-RELATED"/>
    <property type="match status" value="1"/>
</dbReference>
<dbReference type="EMBL" id="FPCA01000007">
    <property type="protein sequence ID" value="SFU99812.1"/>
    <property type="molecule type" value="Genomic_DNA"/>
</dbReference>
<reference evidence="4" key="1">
    <citation type="submission" date="2016-10" db="EMBL/GenBank/DDBJ databases">
        <authorList>
            <person name="Varghese N."/>
        </authorList>
    </citation>
    <scope>NUCLEOTIDE SEQUENCE [LARGE SCALE GENOMIC DNA]</scope>
    <source>
        <strain evidence="4">DSM 18820</strain>
    </source>
</reference>
<dbReference type="OrthoDB" id="9786864at2"/>
<evidence type="ECO:0000256" key="1">
    <source>
        <dbReference type="ARBA" id="ARBA00023002"/>
    </source>
</evidence>
<keyword evidence="1" id="KW-0560">Oxidoreductase</keyword>
<dbReference type="RefSeq" id="WP_068840290.1">
    <property type="nucleotide sequence ID" value="NZ_BMXC01000008.1"/>
</dbReference>
<protein>
    <recommendedName>
        <fullName evidence="2">Pyrroline-5-carboxylate reductase catalytic N-terminal domain-containing protein</fullName>
    </recommendedName>
</protein>
<accession>A0A1I7KQT1</accession>
<dbReference type="Pfam" id="PF03807">
    <property type="entry name" value="F420_oxidored"/>
    <property type="match status" value="1"/>
</dbReference>
<dbReference type="Gene3D" id="3.40.50.720">
    <property type="entry name" value="NAD(P)-binding Rossmann-like Domain"/>
    <property type="match status" value="1"/>
</dbReference>
<feature type="domain" description="Pyrroline-5-carboxylate reductase catalytic N-terminal" evidence="2">
    <location>
        <begin position="3"/>
        <end position="90"/>
    </location>
</feature>